<comment type="caution">
    <text evidence="10">The sequence shown here is derived from an EMBL/GenBank/DDBJ whole genome shotgun (WGS) entry which is preliminary data.</text>
</comment>
<dbReference type="Pfam" id="PF02811">
    <property type="entry name" value="PHP"/>
    <property type="match status" value="1"/>
</dbReference>
<dbReference type="GO" id="GO:0004401">
    <property type="term" value="F:histidinol-phosphatase activity"/>
    <property type="evidence" value="ECO:0007669"/>
    <property type="project" value="UniProtKB-UniRule"/>
</dbReference>
<comment type="similarity">
    <text evidence="2 8">Belongs to the PHP hydrolase family. HisK subfamily.</text>
</comment>
<evidence type="ECO:0000313" key="11">
    <source>
        <dbReference type="Proteomes" id="UP000195447"/>
    </source>
</evidence>
<dbReference type="PANTHER" id="PTHR21039:SF0">
    <property type="entry name" value="HISTIDINOL-PHOSPHATASE"/>
    <property type="match status" value="1"/>
</dbReference>
<feature type="domain" description="PHP" evidence="9">
    <location>
        <begin position="6"/>
        <end position="197"/>
    </location>
</feature>
<dbReference type="InterPro" id="IPR016195">
    <property type="entry name" value="Pol/histidinol_Pase-like"/>
</dbReference>
<evidence type="ECO:0000256" key="7">
    <source>
        <dbReference type="ARBA" id="ARBA00049158"/>
    </source>
</evidence>
<dbReference type="PANTHER" id="PTHR21039">
    <property type="entry name" value="HISTIDINOL PHOSPHATASE-RELATED"/>
    <property type="match status" value="1"/>
</dbReference>
<dbReference type="Proteomes" id="UP000195447">
    <property type="component" value="Unassembled WGS sequence"/>
</dbReference>
<evidence type="ECO:0000256" key="1">
    <source>
        <dbReference type="ARBA" id="ARBA00004970"/>
    </source>
</evidence>
<keyword evidence="11" id="KW-1185">Reference proteome</keyword>
<keyword evidence="4 8" id="KW-0028">Amino-acid biosynthesis</keyword>
<dbReference type="GO" id="GO:0000105">
    <property type="term" value="P:L-histidine biosynthetic process"/>
    <property type="evidence" value="ECO:0007669"/>
    <property type="project" value="UniProtKB-UniRule"/>
</dbReference>
<dbReference type="RefSeq" id="WP_087158998.1">
    <property type="nucleotide sequence ID" value="NZ_NFKM01000018.1"/>
</dbReference>
<dbReference type="InterPro" id="IPR010140">
    <property type="entry name" value="Histidinol_P_phosphatase_HisJ"/>
</dbReference>
<organism evidence="10 11">
    <name type="scientific">Faecalitalea cylindroides</name>
    <dbReference type="NCBI Taxonomy" id="39483"/>
    <lineage>
        <taxon>Bacteria</taxon>
        <taxon>Bacillati</taxon>
        <taxon>Bacillota</taxon>
        <taxon>Erysipelotrichia</taxon>
        <taxon>Erysipelotrichales</taxon>
        <taxon>Erysipelotrichaceae</taxon>
        <taxon>Faecalitalea</taxon>
    </lineage>
</organism>
<dbReference type="CDD" id="cd12110">
    <property type="entry name" value="PHP_HisPPase_Hisj_like"/>
    <property type="match status" value="1"/>
</dbReference>
<dbReference type="AlphaFoldDB" id="A0A1Y4LUS6"/>
<dbReference type="SUPFAM" id="SSF89550">
    <property type="entry name" value="PHP domain-like"/>
    <property type="match status" value="1"/>
</dbReference>
<evidence type="ECO:0000259" key="9">
    <source>
        <dbReference type="Pfam" id="PF02811"/>
    </source>
</evidence>
<evidence type="ECO:0000313" key="10">
    <source>
        <dbReference type="EMBL" id="OUP58082.1"/>
    </source>
</evidence>
<dbReference type="EC" id="3.1.3.15" evidence="3 8"/>
<evidence type="ECO:0000256" key="2">
    <source>
        <dbReference type="ARBA" id="ARBA00009152"/>
    </source>
</evidence>
<comment type="catalytic activity">
    <reaction evidence="7 8">
        <text>L-histidinol phosphate + H2O = L-histidinol + phosphate</text>
        <dbReference type="Rhea" id="RHEA:14465"/>
        <dbReference type="ChEBI" id="CHEBI:15377"/>
        <dbReference type="ChEBI" id="CHEBI:43474"/>
        <dbReference type="ChEBI" id="CHEBI:57699"/>
        <dbReference type="ChEBI" id="CHEBI:57980"/>
        <dbReference type="EC" id="3.1.3.15"/>
    </reaction>
</comment>
<dbReference type="InterPro" id="IPR004013">
    <property type="entry name" value="PHP_dom"/>
</dbReference>
<dbReference type="Gene3D" id="3.20.20.140">
    <property type="entry name" value="Metal-dependent hydrolases"/>
    <property type="match status" value="1"/>
</dbReference>
<evidence type="ECO:0000256" key="3">
    <source>
        <dbReference type="ARBA" id="ARBA00013085"/>
    </source>
</evidence>
<evidence type="ECO:0000256" key="5">
    <source>
        <dbReference type="ARBA" id="ARBA00022801"/>
    </source>
</evidence>
<comment type="pathway">
    <text evidence="1 8">Amino-acid biosynthesis; L-histidine biosynthesis; L-histidine from 5-phospho-alpha-D-ribose 1-diphosphate: step 8/9.</text>
</comment>
<gene>
    <name evidence="10" type="ORF">B5F14_08475</name>
</gene>
<proteinExistence type="inferred from homology"/>
<protein>
    <recommendedName>
        <fullName evidence="3 8">Histidinol-phosphatase</fullName>
        <shortName evidence="8">HolPase</shortName>
        <ecNumber evidence="3 8">3.1.3.15</ecNumber>
    </recommendedName>
</protein>
<evidence type="ECO:0000256" key="6">
    <source>
        <dbReference type="ARBA" id="ARBA00023102"/>
    </source>
</evidence>
<evidence type="ECO:0000256" key="4">
    <source>
        <dbReference type="ARBA" id="ARBA00022605"/>
    </source>
</evidence>
<dbReference type="NCBIfam" id="TIGR01856">
    <property type="entry name" value="hisJ_fam"/>
    <property type="match status" value="1"/>
</dbReference>
<dbReference type="UniPathway" id="UPA00031">
    <property type="reaction ID" value="UER00013"/>
</dbReference>
<accession>A0A1Y4LUS6</accession>
<keyword evidence="5 8" id="KW-0378">Hydrolase</keyword>
<keyword evidence="6 8" id="KW-0368">Histidine biosynthesis</keyword>
<evidence type="ECO:0000256" key="8">
    <source>
        <dbReference type="RuleBase" id="RU366003"/>
    </source>
</evidence>
<dbReference type="GO" id="GO:0005737">
    <property type="term" value="C:cytoplasm"/>
    <property type="evidence" value="ECO:0007669"/>
    <property type="project" value="TreeGrafter"/>
</dbReference>
<sequence>MFKQNLHTHSLYCDGKDTIEEMVQEAISRNFDVLGFSGHGYCSIDTYSMPFDKMEKYIQDVQQAKEKYKDQISIYLGIEQDVLGKRFEKNDPFDYIIGSVHFVNVADQYLAVDMDKNTTEKIVEFCGDFLTYAKVYYEEVKKIAAMDEVDIVGHVDLLTKFNEDESFIRFDNLDYLALAKECIDELIKANKIFEVNTGAIARGYRKSPYPHKTLLEYIHQKGGKILLNSDCHNRFKLDCNYKESLELIKECGFQSMMAFDGKKFVEKDLDEFGY</sequence>
<reference evidence="11" key="1">
    <citation type="submission" date="2017-04" db="EMBL/GenBank/DDBJ databases">
        <title>Function of individual gut microbiota members based on whole genome sequencing of pure cultures obtained from chicken caecum.</title>
        <authorList>
            <person name="Medvecky M."/>
            <person name="Cejkova D."/>
            <person name="Polansky O."/>
            <person name="Karasova D."/>
            <person name="Kubasova T."/>
            <person name="Cizek A."/>
            <person name="Rychlik I."/>
        </authorList>
    </citation>
    <scope>NUCLEOTIDE SEQUENCE [LARGE SCALE GENOMIC DNA]</scope>
    <source>
        <strain evidence="11">An178</strain>
    </source>
</reference>
<dbReference type="EMBL" id="NFKM01000018">
    <property type="protein sequence ID" value="OUP58082.1"/>
    <property type="molecule type" value="Genomic_DNA"/>
</dbReference>
<name>A0A1Y4LUS6_9FIRM</name>